<dbReference type="CDD" id="cd05288">
    <property type="entry name" value="PGDH"/>
    <property type="match status" value="1"/>
</dbReference>
<dbReference type="Pfam" id="PF00107">
    <property type="entry name" value="ADH_zinc_N"/>
    <property type="match status" value="1"/>
</dbReference>
<evidence type="ECO:0000313" key="4">
    <source>
        <dbReference type="Proteomes" id="UP000450000"/>
    </source>
</evidence>
<keyword evidence="4" id="KW-1185">Reference proteome</keyword>
<protein>
    <submittedName>
        <fullName evidence="3">NADP-dependent oxidoreductase</fullName>
    </submittedName>
</protein>
<dbReference type="Gene3D" id="3.90.180.10">
    <property type="entry name" value="Medium-chain alcohol dehydrogenases, catalytic domain"/>
    <property type="match status" value="1"/>
</dbReference>
<dbReference type="AlphaFoldDB" id="A0A6N7KJW7"/>
<evidence type="ECO:0000259" key="2">
    <source>
        <dbReference type="SMART" id="SM00829"/>
    </source>
</evidence>
<dbReference type="Gene3D" id="3.40.50.720">
    <property type="entry name" value="NAD(P)-binding Rossmann-like Domain"/>
    <property type="match status" value="1"/>
</dbReference>
<dbReference type="EMBL" id="WBOF01000001">
    <property type="protein sequence ID" value="MQS10738.1"/>
    <property type="molecule type" value="Genomic_DNA"/>
</dbReference>
<feature type="domain" description="Enoyl reductase (ER)" evidence="2">
    <location>
        <begin position="34"/>
        <end position="335"/>
    </location>
</feature>
<comment type="caution">
    <text evidence="3">The sequence shown here is derived from an EMBL/GenBank/DDBJ whole genome shotgun (WGS) entry which is preliminary data.</text>
</comment>
<dbReference type="InterPro" id="IPR011032">
    <property type="entry name" value="GroES-like_sf"/>
</dbReference>
<dbReference type="SUPFAM" id="SSF50129">
    <property type="entry name" value="GroES-like"/>
    <property type="match status" value="1"/>
</dbReference>
<sequence>MAGGSAATQGGVHVRLGREVHLVSRPRGRFPAAGDTRIVEVPVPEPGPGQVVVRNLFMSIDPGLVLRTNDLSRLDIPDFTPGEPMWSDAIGEVVESADERLGPGDIVWHRFGFRDYAVAQAGEFRRVDPDAYPSLTHHLCFGLTAYVGTEVAQIRAGDTFFVSSAAGAVGSMAGQLARLRGATRVIGSAGTPEKVRYLKERLGFDDAFDYHQDVRPRLPELDVFYDNVGGAQLEAAIDAMRPRGRIVMGGRNEEIRTGVVQGPRNMMAVIGKRLELLGYYTFDHPELFPVFDERFPRWVRSGEIVVAETIVDGLENGVDAAVNLMHGAYVGKVVLRL</sequence>
<dbReference type="InterPro" id="IPR045010">
    <property type="entry name" value="MDR_fam"/>
</dbReference>
<proteinExistence type="predicted"/>
<dbReference type="PANTHER" id="PTHR43205">
    <property type="entry name" value="PROSTAGLANDIN REDUCTASE"/>
    <property type="match status" value="1"/>
</dbReference>
<dbReference type="InterPro" id="IPR020843">
    <property type="entry name" value="ER"/>
</dbReference>
<dbReference type="Pfam" id="PF16884">
    <property type="entry name" value="ADH_N_2"/>
    <property type="match status" value="1"/>
</dbReference>
<dbReference type="PANTHER" id="PTHR43205:SF7">
    <property type="entry name" value="PROSTAGLANDIN REDUCTASE 1"/>
    <property type="match status" value="1"/>
</dbReference>
<dbReference type="Proteomes" id="UP000450000">
    <property type="component" value="Unassembled WGS sequence"/>
</dbReference>
<dbReference type="InterPro" id="IPR036291">
    <property type="entry name" value="NAD(P)-bd_dom_sf"/>
</dbReference>
<dbReference type="GO" id="GO:0016628">
    <property type="term" value="F:oxidoreductase activity, acting on the CH-CH group of donors, NAD or NADP as acceptor"/>
    <property type="evidence" value="ECO:0007669"/>
    <property type="project" value="InterPro"/>
</dbReference>
<dbReference type="InterPro" id="IPR041694">
    <property type="entry name" value="ADH_N_2"/>
</dbReference>
<dbReference type="InterPro" id="IPR013149">
    <property type="entry name" value="ADH-like_C"/>
</dbReference>
<reference evidence="3 4" key="1">
    <citation type="submission" date="2019-09" db="EMBL/GenBank/DDBJ databases">
        <title>Genome Sequences of Streptomyces kaniharaensis ATCC 21070.</title>
        <authorList>
            <person name="Zhu W."/>
            <person name="De Crecy-Lagard V."/>
            <person name="Richards N.G."/>
        </authorList>
    </citation>
    <scope>NUCLEOTIDE SEQUENCE [LARGE SCALE GENOMIC DNA]</scope>
    <source>
        <strain evidence="3 4">SF-557</strain>
    </source>
</reference>
<dbReference type="SUPFAM" id="SSF51735">
    <property type="entry name" value="NAD(P)-binding Rossmann-fold domains"/>
    <property type="match status" value="1"/>
</dbReference>
<name>A0A6N7KJW7_9ACTN</name>
<evidence type="ECO:0000313" key="3">
    <source>
        <dbReference type="EMBL" id="MQS10738.1"/>
    </source>
</evidence>
<gene>
    <name evidence="3" type="ORF">F7Q99_00180</name>
</gene>
<accession>A0A6N7KJW7</accession>
<dbReference type="SMART" id="SM00829">
    <property type="entry name" value="PKS_ER"/>
    <property type="match status" value="1"/>
</dbReference>
<keyword evidence="1" id="KW-0560">Oxidoreductase</keyword>
<evidence type="ECO:0000256" key="1">
    <source>
        <dbReference type="ARBA" id="ARBA00023002"/>
    </source>
</evidence>
<organism evidence="3 4">
    <name type="scientific">Streptomyces kaniharaensis</name>
    <dbReference type="NCBI Taxonomy" id="212423"/>
    <lineage>
        <taxon>Bacteria</taxon>
        <taxon>Bacillati</taxon>
        <taxon>Actinomycetota</taxon>
        <taxon>Actinomycetes</taxon>
        <taxon>Kitasatosporales</taxon>
        <taxon>Streptomycetaceae</taxon>
        <taxon>Streptomyces</taxon>
    </lineage>
</organism>